<dbReference type="Gene3D" id="1.25.40.10">
    <property type="entry name" value="Tetratricopeptide repeat domain"/>
    <property type="match status" value="1"/>
</dbReference>
<evidence type="ECO:0000256" key="1">
    <source>
        <dbReference type="ARBA" id="ARBA00038101"/>
    </source>
</evidence>
<dbReference type="SMART" id="SM00671">
    <property type="entry name" value="SEL1"/>
    <property type="match status" value="6"/>
</dbReference>
<dbReference type="Pfam" id="PF08238">
    <property type="entry name" value="Sel1"/>
    <property type="match status" value="6"/>
</dbReference>
<proteinExistence type="inferred from homology"/>
<evidence type="ECO:0008006" key="4">
    <source>
        <dbReference type="Google" id="ProtNLM"/>
    </source>
</evidence>
<dbReference type="SUPFAM" id="SSF81901">
    <property type="entry name" value="HCP-like"/>
    <property type="match status" value="2"/>
</dbReference>
<dbReference type="PANTHER" id="PTHR11102:SF147">
    <property type="entry name" value="SEL1L ADAPTOR SUBUNIT OF ERAD E3 UBIQUITIN LIGASE"/>
    <property type="match status" value="1"/>
</dbReference>
<gene>
    <name evidence="2" type="ORF">M9Y10_036967</name>
</gene>
<accession>A0ABR2GSS1</accession>
<dbReference type="InterPro" id="IPR006597">
    <property type="entry name" value="Sel1-like"/>
</dbReference>
<dbReference type="EMBL" id="JAPFFF010000062">
    <property type="protein sequence ID" value="KAK8836936.1"/>
    <property type="molecule type" value="Genomic_DNA"/>
</dbReference>
<keyword evidence="3" id="KW-1185">Reference proteome</keyword>
<comment type="similarity">
    <text evidence="1">Belongs to the sel-1 family.</text>
</comment>
<reference evidence="2 3" key="1">
    <citation type="submission" date="2024-04" db="EMBL/GenBank/DDBJ databases">
        <title>Tritrichomonas musculus Genome.</title>
        <authorList>
            <person name="Alves-Ferreira E."/>
            <person name="Grigg M."/>
            <person name="Lorenzi H."/>
            <person name="Galac M."/>
        </authorList>
    </citation>
    <scope>NUCLEOTIDE SEQUENCE [LARGE SCALE GENOMIC DNA]</scope>
    <source>
        <strain evidence="2 3">EAF2021</strain>
    </source>
</reference>
<dbReference type="PANTHER" id="PTHR11102">
    <property type="entry name" value="SEL-1-LIKE PROTEIN"/>
    <property type="match status" value="1"/>
</dbReference>
<sequence length="309" mass="36117">MLGLIFFEGDYVQQDIEKAIYYFQLASEKNNKNALFSLGIILYEGVFVPKNIDKSIRYLRFAANQDLNIAQFYLGRIYYEGEYVSQDIDIAIRYLTLSAANKYYDAQFYLGSIYYEGLYVDYDIEKSIHYFKEASCFNNQYAKNNLGIIYKKGQGVEPRIANTIEYFNEAIQQKNDAVAMFNLAHIYFYEEGVQSDLKKAMELIVKSLLSDIPHSLDLLCLIVLKKYQQFSIDDIKKDFENISKDSGEDLAEIVFEVIFIYEKLFMAIKDINLVYYGFNIENQTMKEKIEKIDNRSELNSYFYEGFDGA</sequence>
<organism evidence="2 3">
    <name type="scientific">Tritrichomonas musculus</name>
    <dbReference type="NCBI Taxonomy" id="1915356"/>
    <lineage>
        <taxon>Eukaryota</taxon>
        <taxon>Metamonada</taxon>
        <taxon>Parabasalia</taxon>
        <taxon>Tritrichomonadida</taxon>
        <taxon>Tritrichomonadidae</taxon>
        <taxon>Tritrichomonas</taxon>
    </lineage>
</organism>
<name>A0ABR2GSS1_9EUKA</name>
<dbReference type="InterPro" id="IPR050767">
    <property type="entry name" value="Sel1_AlgK"/>
</dbReference>
<evidence type="ECO:0000313" key="2">
    <source>
        <dbReference type="EMBL" id="KAK8836936.1"/>
    </source>
</evidence>
<protein>
    <recommendedName>
        <fullName evidence="4">Sel1 repeat family protein</fullName>
    </recommendedName>
</protein>
<comment type="caution">
    <text evidence="2">The sequence shown here is derived from an EMBL/GenBank/DDBJ whole genome shotgun (WGS) entry which is preliminary data.</text>
</comment>
<dbReference type="Proteomes" id="UP001470230">
    <property type="component" value="Unassembled WGS sequence"/>
</dbReference>
<evidence type="ECO:0000313" key="3">
    <source>
        <dbReference type="Proteomes" id="UP001470230"/>
    </source>
</evidence>
<dbReference type="InterPro" id="IPR011990">
    <property type="entry name" value="TPR-like_helical_dom_sf"/>
</dbReference>